<reference evidence="1" key="1">
    <citation type="submission" date="2020-05" db="EMBL/GenBank/DDBJ databases">
        <authorList>
            <person name="Chiriac C."/>
            <person name="Salcher M."/>
            <person name="Ghai R."/>
            <person name="Kavagutti S V."/>
        </authorList>
    </citation>
    <scope>NUCLEOTIDE SEQUENCE</scope>
</reference>
<evidence type="ECO:0000313" key="1">
    <source>
        <dbReference type="EMBL" id="CAB4651849.1"/>
    </source>
</evidence>
<proteinExistence type="predicted"/>
<organism evidence="1">
    <name type="scientific">freshwater metagenome</name>
    <dbReference type="NCBI Taxonomy" id="449393"/>
    <lineage>
        <taxon>unclassified sequences</taxon>
        <taxon>metagenomes</taxon>
        <taxon>ecological metagenomes</taxon>
    </lineage>
</organism>
<protein>
    <submittedName>
        <fullName evidence="1">Unannotated protein</fullName>
    </submittedName>
</protein>
<accession>A0A6J6KV75</accession>
<name>A0A6J6KV75_9ZZZZ</name>
<dbReference type="EMBL" id="CAEZWE010000027">
    <property type="protein sequence ID" value="CAB4651849.1"/>
    <property type="molecule type" value="Genomic_DNA"/>
</dbReference>
<dbReference type="AlphaFoldDB" id="A0A6J6KV75"/>
<sequence length="89" mass="9990">MSTSRTVVLSESLETSDFVEYDVFTDVTKDGEIYTSYRIVRMTHAIIDDPDGWNYVANVVGIHEAVIGVAYLKVEDRMINDSLITLSPT</sequence>
<gene>
    <name evidence="1" type="ORF">UFOPK2169_00815</name>
</gene>